<dbReference type="Proteomes" id="UP000190044">
    <property type="component" value="Unassembled WGS sequence"/>
</dbReference>
<organism evidence="2 3">
    <name type="scientific">Sphingopyxis flava</name>
    <dbReference type="NCBI Taxonomy" id="1507287"/>
    <lineage>
        <taxon>Bacteria</taxon>
        <taxon>Pseudomonadati</taxon>
        <taxon>Pseudomonadota</taxon>
        <taxon>Alphaproteobacteria</taxon>
        <taxon>Sphingomonadales</taxon>
        <taxon>Sphingomonadaceae</taxon>
        <taxon>Sphingopyxis</taxon>
    </lineage>
</organism>
<keyword evidence="1" id="KW-0472">Membrane</keyword>
<keyword evidence="1" id="KW-1133">Transmembrane helix</keyword>
<gene>
    <name evidence="2" type="ORF">SAMN06295937_101150</name>
</gene>
<feature type="transmembrane region" description="Helical" evidence="1">
    <location>
        <begin position="31"/>
        <end position="52"/>
    </location>
</feature>
<evidence type="ECO:0000313" key="2">
    <source>
        <dbReference type="EMBL" id="SKB61995.1"/>
    </source>
</evidence>
<dbReference type="Pfam" id="PF10746">
    <property type="entry name" value="Phage_holin_2_2"/>
    <property type="match status" value="1"/>
</dbReference>
<dbReference type="GO" id="GO:0044659">
    <property type="term" value="P:viral release from host cell by cytolysis"/>
    <property type="evidence" value="ECO:0007669"/>
    <property type="project" value="InterPro"/>
</dbReference>
<dbReference type="AlphaFoldDB" id="A0A1T5CR84"/>
<reference evidence="3" key="1">
    <citation type="submission" date="2017-02" db="EMBL/GenBank/DDBJ databases">
        <authorList>
            <person name="Varghese N."/>
            <person name="Submissions S."/>
        </authorList>
    </citation>
    <scope>NUCLEOTIDE SEQUENCE [LARGE SCALE GENOMIC DNA]</scope>
    <source>
        <strain evidence="3">R11H</strain>
    </source>
</reference>
<evidence type="ECO:0000256" key="1">
    <source>
        <dbReference type="SAM" id="Phobius"/>
    </source>
</evidence>
<dbReference type="InterPro" id="IPR019682">
    <property type="entry name" value="Phage_T7_Gp17.5_holin"/>
</dbReference>
<keyword evidence="1" id="KW-0812">Transmembrane</keyword>
<protein>
    <submittedName>
        <fullName evidence="2">Phage holin T7 family, holin superfamily II</fullName>
    </submittedName>
</protein>
<dbReference type="EMBL" id="FUYP01000011">
    <property type="protein sequence ID" value="SKB61995.1"/>
    <property type="molecule type" value="Genomic_DNA"/>
</dbReference>
<accession>A0A1T5CR84</accession>
<dbReference type="RefSeq" id="WP_217699109.1">
    <property type="nucleotide sequence ID" value="NZ_FUYP01000011.1"/>
</dbReference>
<name>A0A1T5CR84_9SPHN</name>
<proteinExistence type="predicted"/>
<evidence type="ECO:0000313" key="3">
    <source>
        <dbReference type="Proteomes" id="UP000190044"/>
    </source>
</evidence>
<sequence>MISEYASAATKSALPVGVSGAAALGFSLQDWVFIVTIIYTVLQIGVLIYKFFKKKSDD</sequence>
<keyword evidence="3" id="KW-1185">Reference proteome</keyword>